<feature type="compositionally biased region" description="Basic and acidic residues" evidence="1">
    <location>
        <begin position="108"/>
        <end position="117"/>
    </location>
</feature>
<keyword evidence="3" id="KW-1185">Reference proteome</keyword>
<evidence type="ECO:0000256" key="1">
    <source>
        <dbReference type="SAM" id="MobiDB-lite"/>
    </source>
</evidence>
<accession>A0A409Y0P1</accession>
<organism evidence="2 3">
    <name type="scientific">Gymnopilus dilepis</name>
    <dbReference type="NCBI Taxonomy" id="231916"/>
    <lineage>
        <taxon>Eukaryota</taxon>
        <taxon>Fungi</taxon>
        <taxon>Dikarya</taxon>
        <taxon>Basidiomycota</taxon>
        <taxon>Agaricomycotina</taxon>
        <taxon>Agaricomycetes</taxon>
        <taxon>Agaricomycetidae</taxon>
        <taxon>Agaricales</taxon>
        <taxon>Agaricineae</taxon>
        <taxon>Hymenogastraceae</taxon>
        <taxon>Gymnopilus</taxon>
    </lineage>
</organism>
<protein>
    <submittedName>
        <fullName evidence="2">Uncharacterized protein</fullName>
    </submittedName>
</protein>
<comment type="caution">
    <text evidence="2">The sequence shown here is derived from an EMBL/GenBank/DDBJ whole genome shotgun (WGS) entry which is preliminary data.</text>
</comment>
<evidence type="ECO:0000313" key="2">
    <source>
        <dbReference type="EMBL" id="PPQ96567.1"/>
    </source>
</evidence>
<dbReference type="Proteomes" id="UP000284706">
    <property type="component" value="Unassembled WGS sequence"/>
</dbReference>
<sequence>MALAGGSGVRRRQLRPQLVLTNEVGAESSRAPASSPLSQLADKPRGWWQQRRAAPTAPTEADEPPPSRSSMGGRWSLARAAGARGPHYTPCSSSRAKRGQGGGDGDDDGRVLDRRGEMPTSDSLFYAREMGVGLSKREKISTPGSLLQGEGGRGGTKQGRIKPRNKEINISKERKKMRTYTRFPRVRYPHLLGLPHRGSPLCDAYPTYLDKTHILGGAETAMEGRGGGGCVVEGRRESDAQAVDPISAIAGQPIQADLGRETRLGALTPSFSANMNQRRVRTSTPRVIVFIGKVGKCKRKLDNARRDVAAANAASSNTTGVGYPPSLSPSMPSPPPPPSKSSTTCPPPPSRTPIQLPRWCIRLAAHQRANRREPHVVAWRWRRPDTLSGHGANAPRTFVAATTTSRITSTAHHCSLFLLPLSQFLSIFYHPKILDVDVDRSTMSRVAQVLMWHLPPLLLAPSLMVCAPLCSLCCVMLKGMSVVSIPYLLFLIKAFLDSSYCIWRGEGKWCCLASS</sequence>
<name>A0A409Y0P1_9AGAR</name>
<dbReference type="InParanoid" id="A0A409Y0P1"/>
<proteinExistence type="predicted"/>
<feature type="compositionally biased region" description="Low complexity" evidence="1">
    <location>
        <begin position="310"/>
        <end position="330"/>
    </location>
</feature>
<gene>
    <name evidence="2" type="ORF">CVT26_006296</name>
</gene>
<dbReference type="AlphaFoldDB" id="A0A409Y0P1"/>
<feature type="region of interest" description="Disordered" evidence="1">
    <location>
        <begin position="310"/>
        <end position="353"/>
    </location>
</feature>
<feature type="region of interest" description="Disordered" evidence="1">
    <location>
        <begin position="1"/>
        <end position="164"/>
    </location>
</feature>
<reference evidence="2 3" key="1">
    <citation type="journal article" date="2018" name="Evol. Lett.">
        <title>Horizontal gene cluster transfer increased hallucinogenic mushroom diversity.</title>
        <authorList>
            <person name="Reynolds H.T."/>
            <person name="Vijayakumar V."/>
            <person name="Gluck-Thaler E."/>
            <person name="Korotkin H.B."/>
            <person name="Matheny P.B."/>
            <person name="Slot J.C."/>
        </authorList>
    </citation>
    <scope>NUCLEOTIDE SEQUENCE [LARGE SCALE GENOMIC DNA]</scope>
    <source>
        <strain evidence="2 3">SRW20</strain>
    </source>
</reference>
<evidence type="ECO:0000313" key="3">
    <source>
        <dbReference type="Proteomes" id="UP000284706"/>
    </source>
</evidence>
<feature type="compositionally biased region" description="Pro residues" evidence="1">
    <location>
        <begin position="331"/>
        <end position="351"/>
    </location>
</feature>
<dbReference type="EMBL" id="NHYE01001353">
    <property type="protein sequence ID" value="PPQ96567.1"/>
    <property type="molecule type" value="Genomic_DNA"/>
</dbReference>